<dbReference type="RefSeq" id="XP_005830055.1">
    <property type="nucleotide sequence ID" value="XM_005829998.1"/>
</dbReference>
<proteinExistence type="predicted"/>
<evidence type="ECO:0000256" key="1">
    <source>
        <dbReference type="SAM" id="Phobius"/>
    </source>
</evidence>
<reference evidence="4" key="2">
    <citation type="submission" date="2012-11" db="EMBL/GenBank/DDBJ databases">
        <authorList>
            <person name="Kuo A."/>
            <person name="Curtis B.A."/>
            <person name="Tanifuji G."/>
            <person name="Burki F."/>
            <person name="Gruber A."/>
            <person name="Irimia M."/>
            <person name="Maruyama S."/>
            <person name="Arias M.C."/>
            <person name="Ball S.G."/>
            <person name="Gile G.H."/>
            <person name="Hirakawa Y."/>
            <person name="Hopkins J.F."/>
            <person name="Rensing S.A."/>
            <person name="Schmutz J."/>
            <person name="Symeonidi A."/>
            <person name="Elias M."/>
            <person name="Eveleigh R.J."/>
            <person name="Herman E.K."/>
            <person name="Klute M.J."/>
            <person name="Nakayama T."/>
            <person name="Obornik M."/>
            <person name="Reyes-Prieto A."/>
            <person name="Armbrust E.V."/>
            <person name="Aves S.J."/>
            <person name="Beiko R.G."/>
            <person name="Coutinho P."/>
            <person name="Dacks J.B."/>
            <person name="Durnford D.G."/>
            <person name="Fast N.M."/>
            <person name="Green B.R."/>
            <person name="Grisdale C."/>
            <person name="Hempe F."/>
            <person name="Henrissat B."/>
            <person name="Hoppner M.P."/>
            <person name="Ishida K.-I."/>
            <person name="Kim E."/>
            <person name="Koreny L."/>
            <person name="Kroth P.G."/>
            <person name="Liu Y."/>
            <person name="Malik S.-B."/>
            <person name="Maier U.G."/>
            <person name="McRose D."/>
            <person name="Mock T."/>
            <person name="Neilson J.A."/>
            <person name="Onodera N.T."/>
            <person name="Poole A.M."/>
            <person name="Pritham E.J."/>
            <person name="Richards T.A."/>
            <person name="Rocap G."/>
            <person name="Roy S.W."/>
            <person name="Sarai C."/>
            <person name="Schaack S."/>
            <person name="Shirato S."/>
            <person name="Slamovits C.H."/>
            <person name="Spencer D.F."/>
            <person name="Suzuki S."/>
            <person name="Worden A.Z."/>
            <person name="Zauner S."/>
            <person name="Barry K."/>
            <person name="Bell C."/>
            <person name="Bharti A.K."/>
            <person name="Crow J.A."/>
            <person name="Grimwood J."/>
            <person name="Kramer R."/>
            <person name="Lindquist E."/>
            <person name="Lucas S."/>
            <person name="Salamov A."/>
            <person name="McFadden G.I."/>
            <person name="Lane C.E."/>
            <person name="Keeling P.J."/>
            <person name="Gray M.W."/>
            <person name="Grigoriev I.V."/>
            <person name="Archibald J.M."/>
        </authorList>
    </citation>
    <scope>NUCLEOTIDE SEQUENCE</scope>
    <source>
        <strain evidence="4">CCMP2712</strain>
    </source>
</reference>
<dbReference type="Proteomes" id="UP000011087">
    <property type="component" value="Unassembled WGS sequence"/>
</dbReference>
<accession>L1J4Q5</accession>
<keyword evidence="1" id="KW-0812">Transmembrane</keyword>
<dbReference type="OrthoDB" id="10354360at2759"/>
<reference evidence="3" key="3">
    <citation type="submission" date="2016-03" db="UniProtKB">
        <authorList>
            <consortium name="EnsemblProtists"/>
        </authorList>
    </citation>
    <scope>IDENTIFICATION</scope>
</reference>
<dbReference type="HOGENOM" id="CLU_1838987_0_0_1"/>
<sequence length="140" mass="15066">MTQSYGSIEEGKPEFERKNFNKVIYGAIAAVAAVCVVAAIVAFGGQHPKRSSLLAVRLPNGRIVRAVPVQQLRIQKLFGPGDLPIPIEDDGLPGGDAKVVPGSNVHLFEHFAPPQPYGMDNRRDPPYDTSFGGMGFGSDY</sequence>
<organism evidence="2">
    <name type="scientific">Guillardia theta (strain CCMP2712)</name>
    <name type="common">Cryptophyte</name>
    <dbReference type="NCBI Taxonomy" id="905079"/>
    <lineage>
        <taxon>Eukaryota</taxon>
        <taxon>Cryptophyceae</taxon>
        <taxon>Pyrenomonadales</taxon>
        <taxon>Geminigeraceae</taxon>
        <taxon>Guillardia</taxon>
    </lineage>
</organism>
<evidence type="ECO:0000313" key="2">
    <source>
        <dbReference type="EMBL" id="EKX43075.1"/>
    </source>
</evidence>
<dbReference type="EMBL" id="JH993012">
    <property type="protein sequence ID" value="EKX43075.1"/>
    <property type="molecule type" value="Genomic_DNA"/>
</dbReference>
<protein>
    <submittedName>
        <fullName evidence="2 3">Uncharacterized protein</fullName>
    </submittedName>
</protein>
<dbReference type="GeneID" id="17299882"/>
<dbReference type="KEGG" id="gtt:GUITHDRAFT_153345"/>
<keyword evidence="4" id="KW-1185">Reference proteome</keyword>
<gene>
    <name evidence="2" type="ORF">GUITHDRAFT_153345</name>
</gene>
<dbReference type="AlphaFoldDB" id="L1J4Q5"/>
<name>L1J4Q5_GUITC</name>
<keyword evidence="1" id="KW-0472">Membrane</keyword>
<dbReference type="EnsemblProtists" id="EKX43075">
    <property type="protein sequence ID" value="EKX43075"/>
    <property type="gene ID" value="GUITHDRAFT_153345"/>
</dbReference>
<evidence type="ECO:0000313" key="3">
    <source>
        <dbReference type="EnsemblProtists" id="EKX43075"/>
    </source>
</evidence>
<keyword evidence="1" id="KW-1133">Transmembrane helix</keyword>
<dbReference type="PaxDb" id="55529-EKX43075"/>
<reference evidence="2 4" key="1">
    <citation type="journal article" date="2012" name="Nature">
        <title>Algal genomes reveal evolutionary mosaicism and the fate of nucleomorphs.</title>
        <authorList>
            <consortium name="DOE Joint Genome Institute"/>
            <person name="Curtis B.A."/>
            <person name="Tanifuji G."/>
            <person name="Burki F."/>
            <person name="Gruber A."/>
            <person name="Irimia M."/>
            <person name="Maruyama S."/>
            <person name="Arias M.C."/>
            <person name="Ball S.G."/>
            <person name="Gile G.H."/>
            <person name="Hirakawa Y."/>
            <person name="Hopkins J.F."/>
            <person name="Kuo A."/>
            <person name="Rensing S.A."/>
            <person name="Schmutz J."/>
            <person name="Symeonidi A."/>
            <person name="Elias M."/>
            <person name="Eveleigh R.J."/>
            <person name="Herman E.K."/>
            <person name="Klute M.J."/>
            <person name="Nakayama T."/>
            <person name="Obornik M."/>
            <person name="Reyes-Prieto A."/>
            <person name="Armbrust E.V."/>
            <person name="Aves S.J."/>
            <person name="Beiko R.G."/>
            <person name="Coutinho P."/>
            <person name="Dacks J.B."/>
            <person name="Durnford D.G."/>
            <person name="Fast N.M."/>
            <person name="Green B.R."/>
            <person name="Grisdale C.J."/>
            <person name="Hempel F."/>
            <person name="Henrissat B."/>
            <person name="Hoppner M.P."/>
            <person name="Ishida K."/>
            <person name="Kim E."/>
            <person name="Koreny L."/>
            <person name="Kroth P.G."/>
            <person name="Liu Y."/>
            <person name="Malik S.B."/>
            <person name="Maier U.G."/>
            <person name="McRose D."/>
            <person name="Mock T."/>
            <person name="Neilson J.A."/>
            <person name="Onodera N.T."/>
            <person name="Poole A.M."/>
            <person name="Pritham E.J."/>
            <person name="Richards T.A."/>
            <person name="Rocap G."/>
            <person name="Roy S.W."/>
            <person name="Sarai C."/>
            <person name="Schaack S."/>
            <person name="Shirato S."/>
            <person name="Slamovits C.H."/>
            <person name="Spencer D.F."/>
            <person name="Suzuki S."/>
            <person name="Worden A.Z."/>
            <person name="Zauner S."/>
            <person name="Barry K."/>
            <person name="Bell C."/>
            <person name="Bharti A.K."/>
            <person name="Crow J.A."/>
            <person name="Grimwood J."/>
            <person name="Kramer R."/>
            <person name="Lindquist E."/>
            <person name="Lucas S."/>
            <person name="Salamov A."/>
            <person name="McFadden G.I."/>
            <person name="Lane C.E."/>
            <person name="Keeling P.J."/>
            <person name="Gray M.W."/>
            <person name="Grigoriev I.V."/>
            <person name="Archibald J.M."/>
        </authorList>
    </citation>
    <scope>NUCLEOTIDE SEQUENCE</scope>
    <source>
        <strain evidence="2 4">CCMP2712</strain>
    </source>
</reference>
<feature type="transmembrane region" description="Helical" evidence="1">
    <location>
        <begin position="23"/>
        <end position="43"/>
    </location>
</feature>
<evidence type="ECO:0000313" key="4">
    <source>
        <dbReference type="Proteomes" id="UP000011087"/>
    </source>
</evidence>